<feature type="compositionally biased region" description="Basic residues" evidence="5">
    <location>
        <begin position="219"/>
        <end position="233"/>
    </location>
</feature>
<dbReference type="GO" id="GO:0003735">
    <property type="term" value="F:structural constituent of ribosome"/>
    <property type="evidence" value="ECO:0007669"/>
    <property type="project" value="InterPro"/>
</dbReference>
<evidence type="ECO:0000259" key="7">
    <source>
        <dbReference type="SMART" id="SM01383"/>
    </source>
</evidence>
<sequence length="233" mass="25359">MGKHIVAQRRGHGSLVYRSPSHRHLGDIKYPRDGTYKIEDIIQAPGRNTPVLLIRNEKNEKNYMIAFNGAYVNQEIHVGDIDSPAIGDVTYLANIPDGSYVYNIESIPGDGGKFCRAAGTAALVISHGAYVSLKLPSGVNKEFHPRCRATVGFIAGSGARDIPILKAGTHIKYLQSKAKRPYTVRGVAMNAVNHPHGGGNHQHVGRPSTVGRGTPPGRKVGRLSPKRRKKYGR</sequence>
<dbReference type="Gene3D" id="4.10.950.10">
    <property type="entry name" value="Ribosomal protein L2, domain 3"/>
    <property type="match status" value="1"/>
</dbReference>
<comment type="caution">
    <text evidence="8">The sequence shown here is derived from an EMBL/GenBank/DDBJ whole genome shotgun (WGS) entry which is preliminary data.</text>
</comment>
<dbReference type="Proteomes" id="UP000192315">
    <property type="component" value="Unassembled WGS sequence"/>
</dbReference>
<dbReference type="PANTHER" id="PTHR13691">
    <property type="entry name" value="RIBOSOMAL PROTEIN L2"/>
    <property type="match status" value="1"/>
</dbReference>
<keyword evidence="2 4" id="KW-0689">Ribosomal protein</keyword>
<dbReference type="SMR" id="A0A8G2FVW0"/>
<dbReference type="GO" id="GO:0019843">
    <property type="term" value="F:rRNA binding"/>
    <property type="evidence" value="ECO:0007669"/>
    <property type="project" value="UniProtKB-UniRule"/>
</dbReference>
<evidence type="ECO:0000259" key="6">
    <source>
        <dbReference type="SMART" id="SM01382"/>
    </source>
</evidence>
<dbReference type="RefSeq" id="WP_011177444.1">
    <property type="nucleotide sequence ID" value="NC_005877.1"/>
</dbReference>
<evidence type="ECO:0000313" key="8">
    <source>
        <dbReference type="EMBL" id="SMD30467.1"/>
    </source>
</evidence>
<dbReference type="OrthoDB" id="5987at2157"/>
<dbReference type="InterPro" id="IPR022669">
    <property type="entry name" value="Ribosomal_uL2_C"/>
</dbReference>
<protein>
    <recommendedName>
        <fullName evidence="4">Large ribosomal subunit protein uL2</fullName>
    </recommendedName>
</protein>
<dbReference type="InterPro" id="IPR014726">
    <property type="entry name" value="Ribosomal_uL2_dom3"/>
</dbReference>
<dbReference type="GO" id="GO:0022625">
    <property type="term" value="C:cytosolic large ribosomal subunit"/>
    <property type="evidence" value="ECO:0007669"/>
    <property type="project" value="TreeGrafter"/>
</dbReference>
<evidence type="ECO:0000256" key="5">
    <source>
        <dbReference type="SAM" id="MobiDB-lite"/>
    </source>
</evidence>
<dbReference type="Gene3D" id="2.40.50.140">
    <property type="entry name" value="Nucleic acid-binding proteins"/>
    <property type="match status" value="1"/>
</dbReference>
<evidence type="ECO:0000256" key="2">
    <source>
        <dbReference type="ARBA" id="ARBA00022980"/>
    </source>
</evidence>
<dbReference type="GO" id="GO:0002181">
    <property type="term" value="P:cytoplasmic translation"/>
    <property type="evidence" value="ECO:0007669"/>
    <property type="project" value="TreeGrafter"/>
</dbReference>
<feature type="domain" description="Large ribosomal subunit protein uL2 C-terminal" evidence="6">
    <location>
        <begin position="84"/>
        <end position="216"/>
    </location>
</feature>
<dbReference type="HAMAP" id="MF_01320_A">
    <property type="entry name" value="Ribosomal_uL2_A"/>
    <property type="match status" value="1"/>
</dbReference>
<reference evidence="8 9" key="1">
    <citation type="submission" date="2017-04" db="EMBL/GenBank/DDBJ databases">
        <authorList>
            <person name="Varghese N."/>
            <person name="Submissions S."/>
        </authorList>
    </citation>
    <scope>NUCLEOTIDE SEQUENCE [LARGE SCALE GENOMIC DNA]</scope>
    <source>
        <strain evidence="8 9">DSM 9789</strain>
    </source>
</reference>
<proteinExistence type="inferred from homology"/>
<gene>
    <name evidence="4" type="primary">rpl2</name>
    <name evidence="8" type="ORF">SAMN02745355_0348</name>
</gene>
<dbReference type="EMBL" id="FWYE01000001">
    <property type="protein sequence ID" value="SMD30467.1"/>
    <property type="molecule type" value="Genomic_DNA"/>
</dbReference>
<dbReference type="InterPro" id="IPR023672">
    <property type="entry name" value="Ribosomal_uL2_arc_euk"/>
</dbReference>
<dbReference type="SMART" id="SM01383">
    <property type="entry name" value="Ribosomal_L2"/>
    <property type="match status" value="1"/>
</dbReference>
<dbReference type="AlphaFoldDB" id="A0A8G2FVW0"/>
<dbReference type="InterPro" id="IPR008991">
    <property type="entry name" value="Translation_prot_SH3-like_sf"/>
</dbReference>
<feature type="domain" description="Large ribosomal subunit protein uL2 RNA-binding" evidence="7">
    <location>
        <begin position="11"/>
        <end position="78"/>
    </location>
</feature>
<evidence type="ECO:0000256" key="4">
    <source>
        <dbReference type="HAMAP-Rule" id="MF_01320"/>
    </source>
</evidence>
<comment type="subunit">
    <text evidence="4">Part of the 50S ribosomal subunit. Forms a bridge to the 30S subunit in the 70S ribosome.</text>
</comment>
<accession>A0A8G2FVW0</accession>
<keyword evidence="3 4" id="KW-0687">Ribonucleoprotein</keyword>
<dbReference type="InterPro" id="IPR002171">
    <property type="entry name" value="Ribosomal_uL2"/>
</dbReference>
<dbReference type="SMART" id="SM01382">
    <property type="entry name" value="Ribosomal_L2_C"/>
    <property type="match status" value="1"/>
</dbReference>
<name>A0A8G2FVW0_PICTO</name>
<evidence type="ECO:0000256" key="3">
    <source>
        <dbReference type="ARBA" id="ARBA00023274"/>
    </source>
</evidence>
<evidence type="ECO:0000256" key="1">
    <source>
        <dbReference type="ARBA" id="ARBA00005636"/>
    </source>
</evidence>
<keyword evidence="9" id="KW-1185">Reference proteome</keyword>
<dbReference type="Gene3D" id="2.30.30.30">
    <property type="match status" value="1"/>
</dbReference>
<dbReference type="InterPro" id="IPR014722">
    <property type="entry name" value="Rib_uL2_dom2"/>
</dbReference>
<evidence type="ECO:0000313" key="9">
    <source>
        <dbReference type="Proteomes" id="UP000192315"/>
    </source>
</evidence>
<dbReference type="Pfam" id="PF03947">
    <property type="entry name" value="Ribosomal_L2_C"/>
    <property type="match status" value="1"/>
</dbReference>
<dbReference type="SUPFAM" id="SSF50104">
    <property type="entry name" value="Translation proteins SH3-like domain"/>
    <property type="match status" value="1"/>
</dbReference>
<keyword evidence="4" id="KW-0699">rRNA-binding</keyword>
<dbReference type="PANTHER" id="PTHR13691:SF16">
    <property type="entry name" value="LARGE RIBOSOMAL SUBUNIT PROTEIN UL2"/>
    <property type="match status" value="1"/>
</dbReference>
<dbReference type="NCBIfam" id="NF007180">
    <property type="entry name" value="PRK09612.1"/>
    <property type="match status" value="1"/>
</dbReference>
<dbReference type="SUPFAM" id="SSF50249">
    <property type="entry name" value="Nucleic acid-binding proteins"/>
    <property type="match status" value="1"/>
</dbReference>
<comment type="function">
    <text evidence="4">One of the primary rRNA binding proteins. Required for association of the 30S and 50S subunits to form the 70S ribosome, for tRNA binding and peptide bond formation. It has been suggested to have peptidyltransferase activity; this is somewhat controversial. Makes several contacts with the 16S rRNA in the 70S ribosome.</text>
</comment>
<dbReference type="GeneID" id="2844606"/>
<dbReference type="InterPro" id="IPR022666">
    <property type="entry name" value="Ribosomal_uL2_RNA-bd_dom"/>
</dbReference>
<feature type="region of interest" description="Disordered" evidence="5">
    <location>
        <begin position="194"/>
        <end position="233"/>
    </location>
</feature>
<dbReference type="InterPro" id="IPR012340">
    <property type="entry name" value="NA-bd_OB-fold"/>
</dbReference>
<organism evidence="8 9">
    <name type="scientific">Picrophilus torridus (strain ATCC 700027 / DSM 9790 / JCM 10055 / NBRC 100828 / KAW 2/3)</name>
    <dbReference type="NCBI Taxonomy" id="1122961"/>
    <lineage>
        <taxon>Archaea</taxon>
        <taxon>Methanobacteriati</taxon>
        <taxon>Thermoplasmatota</taxon>
        <taxon>Thermoplasmata</taxon>
        <taxon>Thermoplasmatales</taxon>
        <taxon>Picrophilaceae</taxon>
        <taxon>Picrophilus</taxon>
    </lineage>
</organism>
<comment type="similarity">
    <text evidence="1 4">Belongs to the universal ribosomal protein uL2 family.</text>
</comment>
<dbReference type="PIRSF" id="PIRSF002158">
    <property type="entry name" value="Ribosomal_L2"/>
    <property type="match status" value="1"/>
</dbReference>
<keyword evidence="4" id="KW-0694">RNA-binding</keyword>